<dbReference type="Proteomes" id="UP000076078">
    <property type="component" value="Unassembled WGS sequence"/>
</dbReference>
<gene>
    <name evidence="2" type="ORF">DLAC_08967</name>
</gene>
<evidence type="ECO:0000313" key="3">
    <source>
        <dbReference type="Proteomes" id="UP000076078"/>
    </source>
</evidence>
<dbReference type="InParanoid" id="A0A151Z8R3"/>
<dbReference type="InterPro" id="IPR051251">
    <property type="entry name" value="STK_FNIP-Repeat"/>
</dbReference>
<dbReference type="OMA" id="KINCKFT"/>
<keyword evidence="1" id="KW-0677">Repeat</keyword>
<dbReference type="AlphaFoldDB" id="A0A151Z8R3"/>
<dbReference type="SUPFAM" id="SSF52058">
    <property type="entry name" value="L domain-like"/>
    <property type="match status" value="1"/>
</dbReference>
<dbReference type="OrthoDB" id="18551at2759"/>
<dbReference type="STRING" id="361077.A0A151Z8R3"/>
<sequence length="527" mass="60979">MNILSNVVLFKCIIEYCKSDRDKLSLLYLDHSTYSFRNKIRFNEFPMKYFQLKYNQTRLKPNIPTNYKTIRLLTIDQLTLYRTMRKWITSQTLVIAIPSMISHNLRNERIQKFKISSYVKKLVLGHGAHRFLEFDGVIPDTVEKINCKFTDPPKEYWLPKKLKSLKFTVSSREWNPNILYLNLQKELPSSLIELKCNIGETSLLMRYFPQQCNITRLTIDRLNQPLLPGLLPSSIEYLSFDQVDTVFTIGSFPDRMKVLVMGTNYNHPIDPGTFPDTLRILYLPIKFNHILEPGSLPNGLKKLYIGDKYKVELQLDVIPKSLEKLVLGDGYRHELKVGVLSEGLKSLQMYNKDVILNIGSIPKSVESLRSYYISPIYIPNVKIQKYIFSCIGPLKPLTLPHQLQKLKLSNSFNCVIGKGPIFPKSLTTLIFGINYDQPIRGSLPPTLTNLEFGYKFNQFIYPNDIPLSVISLTYGEYFNRPLNTDSIPPSVKYLHLKKKNPNYDPSLIPQNVLHLQIADQVIFNKLK</sequence>
<dbReference type="EMBL" id="LODT01000037">
    <property type="protein sequence ID" value="KYQ90352.1"/>
    <property type="molecule type" value="Genomic_DNA"/>
</dbReference>
<evidence type="ECO:0000313" key="2">
    <source>
        <dbReference type="EMBL" id="KYQ90352.1"/>
    </source>
</evidence>
<proteinExistence type="predicted"/>
<evidence type="ECO:0000256" key="1">
    <source>
        <dbReference type="ARBA" id="ARBA00022737"/>
    </source>
</evidence>
<evidence type="ECO:0008006" key="4">
    <source>
        <dbReference type="Google" id="ProtNLM"/>
    </source>
</evidence>
<reference evidence="2 3" key="1">
    <citation type="submission" date="2015-12" db="EMBL/GenBank/DDBJ databases">
        <title>Dictyostelia acquired genes for synthesis and detection of signals that induce cell-type specialization by lateral gene transfer from prokaryotes.</title>
        <authorList>
            <person name="Gloeckner G."/>
            <person name="Schaap P."/>
        </authorList>
    </citation>
    <scope>NUCLEOTIDE SEQUENCE [LARGE SCALE GENOMIC DNA]</scope>
    <source>
        <strain evidence="2 3">TK</strain>
    </source>
</reference>
<keyword evidence="3" id="KW-1185">Reference proteome</keyword>
<dbReference type="Pfam" id="PF05725">
    <property type="entry name" value="FNIP"/>
    <property type="match status" value="6"/>
</dbReference>
<dbReference type="PANTHER" id="PTHR32134:SF92">
    <property type="entry name" value="FNIP REPEAT-CONTAINING PROTEIN"/>
    <property type="match status" value="1"/>
</dbReference>
<accession>A0A151Z8R3</accession>
<comment type="caution">
    <text evidence="2">The sequence shown here is derived from an EMBL/GenBank/DDBJ whole genome shotgun (WGS) entry which is preliminary data.</text>
</comment>
<dbReference type="InterPro" id="IPR008615">
    <property type="entry name" value="FNIP"/>
</dbReference>
<protein>
    <recommendedName>
        <fullName evidence="4">FNIP repeat-containing protein</fullName>
    </recommendedName>
</protein>
<dbReference type="PANTHER" id="PTHR32134">
    <property type="entry name" value="FNIP REPEAT-CONTAINING PROTEIN"/>
    <property type="match status" value="1"/>
</dbReference>
<name>A0A151Z8R3_TIELA</name>
<organism evidence="2 3">
    <name type="scientific">Tieghemostelium lacteum</name>
    <name type="common">Slime mold</name>
    <name type="synonym">Dictyostelium lacteum</name>
    <dbReference type="NCBI Taxonomy" id="361077"/>
    <lineage>
        <taxon>Eukaryota</taxon>
        <taxon>Amoebozoa</taxon>
        <taxon>Evosea</taxon>
        <taxon>Eumycetozoa</taxon>
        <taxon>Dictyostelia</taxon>
        <taxon>Dictyosteliales</taxon>
        <taxon>Raperosteliaceae</taxon>
        <taxon>Tieghemostelium</taxon>
    </lineage>
</organism>